<dbReference type="EMBL" id="KJ868728">
    <property type="protein sequence ID" value="AIR74916.1"/>
    <property type="molecule type" value="Genomic_DNA"/>
</dbReference>
<dbReference type="PANTHER" id="PTHR11941">
    <property type="entry name" value="ENOYL-COA HYDRATASE-RELATED"/>
    <property type="match status" value="1"/>
</dbReference>
<dbReference type="Proteomes" id="UP000067626">
    <property type="component" value="Chromosome"/>
</dbReference>
<dbReference type="PANTHER" id="PTHR11941:SF54">
    <property type="entry name" value="ENOYL-COA HYDRATASE, MITOCHONDRIAL"/>
    <property type="match status" value="1"/>
</dbReference>
<dbReference type="InterPro" id="IPR001753">
    <property type="entry name" value="Enoyl-CoA_hydra/iso"/>
</dbReference>
<reference evidence="5" key="1">
    <citation type="submission" date="2009-09" db="EMBL/GenBank/DDBJ databases">
        <title>Isolation and Characterization of the Crocacin Biosynthetic Gene Cluster from Chondromyces crocatus Cmc5.</title>
        <authorList>
            <person name="Rachid S."/>
        </authorList>
    </citation>
    <scope>NUCLEOTIDE SEQUENCE</scope>
    <source>
        <strain evidence="5">Cmc5</strain>
    </source>
</reference>
<dbReference type="CDD" id="cd06558">
    <property type="entry name" value="crotonase-like"/>
    <property type="match status" value="1"/>
</dbReference>
<dbReference type="KEGG" id="ccro:CMC5_030060"/>
<dbReference type="GO" id="GO:0016853">
    <property type="term" value="F:isomerase activity"/>
    <property type="evidence" value="ECO:0007669"/>
    <property type="project" value="UniProtKB-KW"/>
</dbReference>
<evidence type="ECO:0000256" key="1">
    <source>
        <dbReference type="ARBA" id="ARBA00005254"/>
    </source>
</evidence>
<sequence>MSRAVHVEHLEEGIIEIRMDDREAQNRLSEPLCRELMTALAELKSDPALRVLLLSGQRDVFCGGATLDALQSVQTGAVDVLDLKLPEQMLAFPVPIVAALEGHAVGGGMVLALCCDVLVAAETSRYSFNFTSMGFTPGMGTTALLPALIGHHQAMEMMLTARYYRGAELRGRGLFNRVVSVDEVRGTALDLAQQMADKPRHVLEMVKGTLALSRRRALQEGMWSEHLMHQICFQHADTARLIAENYIRPAPVPSKEEPRGES</sequence>
<dbReference type="PROSITE" id="PS00166">
    <property type="entry name" value="ENOYL_COA_HYDRATASE"/>
    <property type="match status" value="1"/>
</dbReference>
<evidence type="ECO:0000256" key="2">
    <source>
        <dbReference type="RuleBase" id="RU003707"/>
    </source>
</evidence>
<dbReference type="InterPro" id="IPR018376">
    <property type="entry name" value="Enoyl-CoA_hyd/isom_CS"/>
</dbReference>
<dbReference type="NCBIfam" id="NF005496">
    <property type="entry name" value="PRK07110.1"/>
    <property type="match status" value="1"/>
</dbReference>
<dbReference type="AlphaFoldDB" id="G4RJC9"/>
<proteinExistence type="inferred from homology"/>
<reference evidence="3" key="2">
    <citation type="journal article" date="2014" name="Chem. Biol.">
        <title>Biosynthesis of crocacin involves an unusual hydrolytic release domain showing similarity to condensation domains.</title>
        <authorList>
            <person name="Muller S."/>
            <person name="Rachid S."/>
            <person name="Hoffmann T."/>
            <person name="Surup F."/>
            <person name="Volz C."/>
            <person name="Zaburannyi N."/>
            <person name="Muller R."/>
        </authorList>
    </citation>
    <scope>NUCLEOTIDE SEQUENCE</scope>
    <source>
        <strain evidence="3">Cm c5</strain>
    </source>
</reference>
<evidence type="ECO:0000313" key="6">
    <source>
        <dbReference type="Proteomes" id="UP000067626"/>
    </source>
</evidence>
<dbReference type="STRING" id="52.CMC5_030060"/>
<evidence type="ECO:0000313" key="5">
    <source>
        <dbReference type="EMBL" id="CBD77742.1"/>
    </source>
</evidence>
<accession>G4RJC9</accession>
<dbReference type="OrthoDB" id="9807606at2"/>
<gene>
    <name evidence="5" type="primary">croG</name>
    <name evidence="4" type="synonym">paaG</name>
    <name evidence="4" type="ORF">CMC5_030060</name>
</gene>
<protein>
    <submittedName>
        <fullName evidence="3 4">Enoyl-CoA hydratase</fullName>
    </submittedName>
    <submittedName>
        <fullName evidence="5">Enoyl-coA-hydratase/isomerase</fullName>
    </submittedName>
</protein>
<organism evidence="5">
    <name type="scientific">Chondromyces crocatus</name>
    <dbReference type="NCBI Taxonomy" id="52"/>
    <lineage>
        <taxon>Bacteria</taxon>
        <taxon>Pseudomonadati</taxon>
        <taxon>Myxococcota</taxon>
        <taxon>Polyangia</taxon>
        <taxon>Polyangiales</taxon>
        <taxon>Polyangiaceae</taxon>
        <taxon>Chondromyces</taxon>
    </lineage>
</organism>
<evidence type="ECO:0000313" key="4">
    <source>
        <dbReference type="EMBL" id="AKT38860.1"/>
    </source>
</evidence>
<dbReference type="RefSeq" id="WP_050431041.1">
    <property type="nucleotide sequence ID" value="NZ_CP012159.1"/>
</dbReference>
<dbReference type="EMBL" id="FN547928">
    <property type="protein sequence ID" value="CBD77742.1"/>
    <property type="molecule type" value="Genomic_DNA"/>
</dbReference>
<dbReference type="Gene3D" id="3.90.226.10">
    <property type="entry name" value="2-enoyl-CoA Hydratase, Chain A, domain 1"/>
    <property type="match status" value="1"/>
</dbReference>
<dbReference type="GO" id="GO:0006635">
    <property type="term" value="P:fatty acid beta-oxidation"/>
    <property type="evidence" value="ECO:0007669"/>
    <property type="project" value="TreeGrafter"/>
</dbReference>
<name>G4RJC9_CHOCO</name>
<dbReference type="InterPro" id="IPR029045">
    <property type="entry name" value="ClpP/crotonase-like_dom_sf"/>
</dbReference>
<keyword evidence="5" id="KW-0413">Isomerase</keyword>
<evidence type="ECO:0000313" key="3">
    <source>
        <dbReference type="EMBL" id="AIR74916.1"/>
    </source>
</evidence>
<reference evidence="4 6" key="3">
    <citation type="submission" date="2015-07" db="EMBL/GenBank/DDBJ databases">
        <title>Genome analysis of myxobacterium Chondromyces crocatus Cm c5 reveals a high potential for natural compound synthesis and the genetic basis for the loss of fruiting body formation.</title>
        <authorList>
            <person name="Zaburannyi N."/>
            <person name="Bunk B."/>
            <person name="Maier J."/>
            <person name="Overmann J."/>
            <person name="Mueller R."/>
        </authorList>
    </citation>
    <scope>NUCLEOTIDE SEQUENCE [LARGE SCALE GENOMIC DNA]</scope>
    <source>
        <strain evidence="4 6">Cm c5</strain>
    </source>
</reference>
<comment type="similarity">
    <text evidence="1 2">Belongs to the enoyl-CoA hydratase/isomerase family.</text>
</comment>
<dbReference type="EMBL" id="CP012159">
    <property type="protein sequence ID" value="AKT38860.1"/>
    <property type="molecule type" value="Genomic_DNA"/>
</dbReference>
<keyword evidence="6" id="KW-1185">Reference proteome</keyword>
<dbReference type="Pfam" id="PF00378">
    <property type="entry name" value="ECH_1"/>
    <property type="match status" value="1"/>
</dbReference>
<dbReference type="SUPFAM" id="SSF52096">
    <property type="entry name" value="ClpP/crotonase"/>
    <property type="match status" value="1"/>
</dbReference>